<evidence type="ECO:0000259" key="1">
    <source>
        <dbReference type="Pfam" id="PF14355"/>
    </source>
</evidence>
<gene>
    <name evidence="2" type="ORF">G7Y29_04775</name>
</gene>
<name>A0A7T0KPP8_9CORY</name>
<dbReference type="Proteomes" id="UP000594586">
    <property type="component" value="Chromosome"/>
</dbReference>
<evidence type="ECO:0000313" key="2">
    <source>
        <dbReference type="EMBL" id="QPK84085.1"/>
    </source>
</evidence>
<dbReference type="InterPro" id="IPR026001">
    <property type="entry name" value="Abi-like_C"/>
</dbReference>
<sequence length="255" mass="28048">MENRIVPKSIERIVELIESQANILTTTGTGGGTFDDFEASYKKQDRELRSALNSLGMRPPFPWRSLWEWHGYYKQNLPTYAERRTCILDLRNKAEDQLENLATSSGVSSPEPSFTSAVVRLSLQEAERQIGQGHPLSAVDRVHTAIHGHLRLLCGEEGITFANDASVTALMKLLRKYHPALTTSSPYGGEIGKVLNAMSSILNELNTIRNNGSMAHPNENLLGEAEAMLAVNAGRTILGYLDAKLSAPVAEPFTN</sequence>
<dbReference type="AlphaFoldDB" id="A0A7T0KPP8"/>
<feature type="domain" description="Abortive infection protein-like C-terminal" evidence="1">
    <location>
        <begin position="172"/>
        <end position="241"/>
    </location>
</feature>
<dbReference type="KEGG" id="cqn:G7Y29_04775"/>
<dbReference type="RefSeq" id="WP_165004676.1">
    <property type="nucleotide sequence ID" value="NZ_CP064955.1"/>
</dbReference>
<keyword evidence="3" id="KW-1185">Reference proteome</keyword>
<accession>A0A7T0KPP8</accession>
<evidence type="ECO:0000313" key="3">
    <source>
        <dbReference type="Proteomes" id="UP000594586"/>
    </source>
</evidence>
<dbReference type="EMBL" id="CP064955">
    <property type="protein sequence ID" value="QPK84085.1"/>
    <property type="molecule type" value="Genomic_DNA"/>
</dbReference>
<protein>
    <submittedName>
        <fullName evidence="2">Abortive infection family protein</fullName>
    </submittedName>
</protein>
<proteinExistence type="predicted"/>
<organism evidence="2 3">
    <name type="scientific">Corynebacterium qintianiae</name>
    <dbReference type="NCBI Taxonomy" id="2709392"/>
    <lineage>
        <taxon>Bacteria</taxon>
        <taxon>Bacillati</taxon>
        <taxon>Actinomycetota</taxon>
        <taxon>Actinomycetes</taxon>
        <taxon>Mycobacteriales</taxon>
        <taxon>Corynebacteriaceae</taxon>
        <taxon>Corynebacterium</taxon>
    </lineage>
</organism>
<dbReference type="Pfam" id="PF14355">
    <property type="entry name" value="Abi_C"/>
    <property type="match status" value="1"/>
</dbReference>
<reference evidence="2 3" key="1">
    <citation type="submission" date="2020-11" db="EMBL/GenBank/DDBJ databases">
        <title>Corynebacterium sp. MC1420.</title>
        <authorList>
            <person name="Zhou J."/>
        </authorList>
    </citation>
    <scope>NUCLEOTIDE SEQUENCE [LARGE SCALE GENOMIC DNA]</scope>
    <source>
        <strain evidence="2 3">MC1420</strain>
    </source>
</reference>